<evidence type="ECO:0000256" key="2">
    <source>
        <dbReference type="ARBA" id="ARBA00022840"/>
    </source>
</evidence>
<evidence type="ECO:0000313" key="5">
    <source>
        <dbReference type="EMBL" id="CAG8467301.1"/>
    </source>
</evidence>
<dbReference type="GO" id="GO:0097527">
    <property type="term" value="P:necroptotic signaling pathway"/>
    <property type="evidence" value="ECO:0007669"/>
    <property type="project" value="TreeGrafter"/>
</dbReference>
<evidence type="ECO:0000256" key="3">
    <source>
        <dbReference type="SAM" id="Phobius"/>
    </source>
</evidence>
<feature type="transmembrane region" description="Helical" evidence="3">
    <location>
        <begin position="12"/>
        <end position="31"/>
    </location>
</feature>
<keyword evidence="6" id="KW-1185">Reference proteome</keyword>
<dbReference type="CDD" id="cd21037">
    <property type="entry name" value="MLKL_NTD"/>
    <property type="match status" value="1"/>
</dbReference>
<dbReference type="GO" id="GO:0007166">
    <property type="term" value="P:cell surface receptor signaling pathway"/>
    <property type="evidence" value="ECO:0007669"/>
    <property type="project" value="InterPro"/>
</dbReference>
<dbReference type="SUPFAM" id="SSF81901">
    <property type="entry name" value="HCP-like"/>
    <property type="match status" value="1"/>
</dbReference>
<dbReference type="SUPFAM" id="SSF56112">
    <property type="entry name" value="Protein kinase-like (PK-like)"/>
    <property type="match status" value="1"/>
</dbReference>
<dbReference type="InterPro" id="IPR059179">
    <property type="entry name" value="MLKL-like_MCAfunc"/>
</dbReference>
<reference evidence="5" key="1">
    <citation type="submission" date="2021-06" db="EMBL/GenBank/DDBJ databases">
        <authorList>
            <person name="Kallberg Y."/>
            <person name="Tangrot J."/>
            <person name="Rosling A."/>
        </authorList>
    </citation>
    <scope>NUCLEOTIDE SEQUENCE</scope>
    <source>
        <strain evidence="5">BR232B</strain>
    </source>
</reference>
<keyword evidence="3" id="KW-1133">Transmembrane helix</keyword>
<name>A0A9N8W128_9GLOM</name>
<proteinExistence type="predicted"/>
<dbReference type="InterPro" id="IPR001245">
    <property type="entry name" value="Ser-Thr/Tyr_kinase_cat_dom"/>
</dbReference>
<organism evidence="5 6">
    <name type="scientific">Paraglomus brasilianum</name>
    <dbReference type="NCBI Taxonomy" id="144538"/>
    <lineage>
        <taxon>Eukaryota</taxon>
        <taxon>Fungi</taxon>
        <taxon>Fungi incertae sedis</taxon>
        <taxon>Mucoromycota</taxon>
        <taxon>Glomeromycotina</taxon>
        <taxon>Glomeromycetes</taxon>
        <taxon>Paraglomerales</taxon>
        <taxon>Paraglomeraceae</taxon>
        <taxon>Paraglomus</taxon>
    </lineage>
</organism>
<dbReference type="EMBL" id="CAJVPI010000051">
    <property type="protein sequence ID" value="CAG8467301.1"/>
    <property type="molecule type" value="Genomic_DNA"/>
</dbReference>
<keyword evidence="1" id="KW-0547">Nucleotide-binding</keyword>
<dbReference type="InterPro" id="IPR011009">
    <property type="entry name" value="Kinase-like_dom_sf"/>
</dbReference>
<dbReference type="InterPro" id="IPR036537">
    <property type="entry name" value="Adaptor_Cbl_N_dom_sf"/>
</dbReference>
<evidence type="ECO:0000259" key="4">
    <source>
        <dbReference type="PROSITE" id="PS50011"/>
    </source>
</evidence>
<dbReference type="PROSITE" id="PS50011">
    <property type="entry name" value="PROTEIN_KINASE_DOM"/>
    <property type="match status" value="1"/>
</dbReference>
<accession>A0A9N8W128</accession>
<sequence length="687" mass="78136">MAARTGVRDVEIVFGASVSILGVAGVASSIASKASGTLAPFLPLINNIFSLSKEIIELYENAQHNRRTCGLLLERAALAKTAVEIFVARANEFKSECRSKEFLDNFQGLVSVVRKIRDFVKEVSRFSLFKKIVLASDIKDRFKELTEEFDGRIGVLNFSINVQSHCEMDAIAHDIKELKTYLKNFHGGHSAASTSAFEDINMTYEKYCKQTLQLDDVKEKVMIPTNEIKLSNGDERREYRKAYGTFTGTKDAVALKRQAVQNDDEKFRRDLIIRTFIYQKMKFAKNIITFYGLVKREEGYFLVTEWPEYGTLVEAYTNYPDAFTWKVKSEVAVDVIRGLTFLHSISIFHHQISSTNVVITRGYTAKITNFEYSREYNDVTVDVGNSLQYLRYLAPEKLPEIQPEYNEKCEIYSLGILLWEIGECKIPFSEYEDAVKLSELLQKGNISLTFRQDTPPDWEKATLEATNYLPTMRPMLSGLFTTFFDLCENMKSAPPESALISNEVDIRIINDVIEAATDIWTVERAIEEHKLRDKGDRKKAFQVFKTHAERGSALAQYYYGYYLYHYRYDKESETSEISKEEEEERFKKAAMAFREAGDEIPEALGRYGACLLDGVGVEQDQDQAIECLEKAAKKNSSTGLFLLGKLYYSGARGVARDLNKGKSYLKQAVSVGNSTAKAFCRTNNIPL</sequence>
<dbReference type="SMART" id="SM00671">
    <property type="entry name" value="SEL1"/>
    <property type="match status" value="2"/>
</dbReference>
<dbReference type="OrthoDB" id="2384430at2759"/>
<dbReference type="AlphaFoldDB" id="A0A9N8W128"/>
<dbReference type="Gene3D" id="1.25.40.10">
    <property type="entry name" value="Tetratricopeptide repeat domain"/>
    <property type="match status" value="1"/>
</dbReference>
<dbReference type="PANTHER" id="PTHR44329:SF298">
    <property type="entry name" value="MIXED LINEAGE KINASE DOMAIN-LIKE PROTEIN"/>
    <property type="match status" value="1"/>
</dbReference>
<evidence type="ECO:0000256" key="1">
    <source>
        <dbReference type="ARBA" id="ARBA00022741"/>
    </source>
</evidence>
<keyword evidence="2" id="KW-0067">ATP-binding</keyword>
<dbReference type="InterPro" id="IPR011990">
    <property type="entry name" value="TPR-like_helical_dom_sf"/>
</dbReference>
<dbReference type="Gene3D" id="1.10.510.10">
    <property type="entry name" value="Transferase(Phosphotransferase) domain 1"/>
    <property type="match status" value="1"/>
</dbReference>
<protein>
    <submittedName>
        <fullName evidence="5">6870_t:CDS:1</fullName>
    </submittedName>
</protein>
<gene>
    <name evidence="5" type="ORF">PBRASI_LOCUS896</name>
</gene>
<keyword evidence="3" id="KW-0472">Membrane</keyword>
<feature type="domain" description="Protein kinase" evidence="4">
    <location>
        <begin position="224"/>
        <end position="484"/>
    </location>
</feature>
<evidence type="ECO:0000313" key="6">
    <source>
        <dbReference type="Proteomes" id="UP000789739"/>
    </source>
</evidence>
<dbReference type="Gene3D" id="1.20.930.20">
    <property type="entry name" value="Adaptor protein Cbl, N-terminal domain"/>
    <property type="match status" value="1"/>
</dbReference>
<dbReference type="Pfam" id="PF08238">
    <property type="entry name" value="Sel1"/>
    <property type="match status" value="2"/>
</dbReference>
<dbReference type="Pfam" id="PF07714">
    <property type="entry name" value="PK_Tyr_Ser-Thr"/>
    <property type="match status" value="1"/>
</dbReference>
<dbReference type="InterPro" id="IPR000719">
    <property type="entry name" value="Prot_kinase_dom"/>
</dbReference>
<dbReference type="InterPro" id="IPR051681">
    <property type="entry name" value="Ser/Thr_Kinases-Pseudokinases"/>
</dbReference>
<dbReference type="Proteomes" id="UP000789739">
    <property type="component" value="Unassembled WGS sequence"/>
</dbReference>
<comment type="caution">
    <text evidence="5">The sequence shown here is derived from an EMBL/GenBank/DDBJ whole genome shotgun (WGS) entry which is preliminary data.</text>
</comment>
<dbReference type="GO" id="GO:0005524">
    <property type="term" value="F:ATP binding"/>
    <property type="evidence" value="ECO:0007669"/>
    <property type="project" value="UniProtKB-KW"/>
</dbReference>
<dbReference type="GO" id="GO:0004672">
    <property type="term" value="F:protein kinase activity"/>
    <property type="evidence" value="ECO:0007669"/>
    <property type="project" value="InterPro"/>
</dbReference>
<dbReference type="InterPro" id="IPR006597">
    <property type="entry name" value="Sel1-like"/>
</dbReference>
<dbReference type="PANTHER" id="PTHR44329">
    <property type="entry name" value="SERINE/THREONINE-PROTEIN KINASE TNNI3K-RELATED"/>
    <property type="match status" value="1"/>
</dbReference>
<keyword evidence="3" id="KW-0812">Transmembrane</keyword>